<dbReference type="RefSeq" id="WP_127724915.1">
    <property type="nucleotide sequence ID" value="NZ_RLIH01000011.1"/>
</dbReference>
<dbReference type="AlphaFoldDB" id="A0A437S5S6"/>
<dbReference type="InterPro" id="IPR041712">
    <property type="entry name" value="DHPS-like_MBL-fold"/>
</dbReference>
<name>A0A437S5S6_9FIRM</name>
<keyword evidence="2" id="KW-0378">Hydrolase</keyword>
<dbReference type="PANTHER" id="PTHR13754:SF13">
    <property type="entry name" value="METALLO-BETA-LACTAMASE SUPERFAMILY PROTEIN (AFU_ORTHOLOGUE AFUA_3G07630)"/>
    <property type="match status" value="1"/>
</dbReference>
<protein>
    <submittedName>
        <fullName evidence="2">MBL fold metallo-hydrolase</fullName>
    </submittedName>
</protein>
<dbReference type="CDD" id="cd07713">
    <property type="entry name" value="DHPS-like_MBL-fold"/>
    <property type="match status" value="1"/>
</dbReference>
<accession>A0A437S5S6</accession>
<proteinExistence type="predicted"/>
<evidence type="ECO:0000313" key="3">
    <source>
        <dbReference type="Proteomes" id="UP000288812"/>
    </source>
</evidence>
<gene>
    <name evidence="2" type="ORF">EF514_08025</name>
</gene>
<dbReference type="SMART" id="SM00849">
    <property type="entry name" value="Lactamase_B"/>
    <property type="match status" value="1"/>
</dbReference>
<dbReference type="InterPro" id="IPR052926">
    <property type="entry name" value="Metallo-beta-lactamase_dom"/>
</dbReference>
<dbReference type="SUPFAM" id="SSF56281">
    <property type="entry name" value="Metallo-hydrolase/oxidoreductase"/>
    <property type="match status" value="1"/>
</dbReference>
<reference evidence="2 3" key="1">
    <citation type="submission" date="2018-11" db="EMBL/GenBank/DDBJ databases">
        <title>Genome sequencing and assembly of Anaerosphaera sp. nov., GS7-6-2.</title>
        <authorList>
            <person name="Rettenmaier R."/>
            <person name="Liebl W."/>
            <person name="Zverlov V."/>
        </authorList>
    </citation>
    <scope>NUCLEOTIDE SEQUENCE [LARGE SCALE GENOMIC DNA]</scope>
    <source>
        <strain evidence="2 3">GS7-6-2</strain>
    </source>
</reference>
<dbReference type="Proteomes" id="UP000288812">
    <property type="component" value="Unassembled WGS sequence"/>
</dbReference>
<dbReference type="Pfam" id="PF00753">
    <property type="entry name" value="Lactamase_B"/>
    <property type="match status" value="1"/>
</dbReference>
<sequence length="269" mass="30554">MKIITLVENTSKIENLKAKHGLSFYIETKMHKILFDLGPDNTFFLNAEKLNVDISEVDTVIISHGHYDHGGGLKTFLENNVKAKIYINKNAFAPHYVKSTDSNKYIGLKKEFEKNERMVFVGDSLEIDEELFLFSDVEGQFKTKSNSVLLKEDGREDDFIHEQNLIIREQGRNILFTGCSHRGITNIVKAALKHVEKIDVVIGGFHLFSASNKVTEPSEVVDKLAAELNELDSKFYTCHCTGDQAFKEMKKVMEDKLDYIATGDVLEIK</sequence>
<dbReference type="GO" id="GO:0016787">
    <property type="term" value="F:hydrolase activity"/>
    <property type="evidence" value="ECO:0007669"/>
    <property type="project" value="UniProtKB-KW"/>
</dbReference>
<evidence type="ECO:0000259" key="1">
    <source>
        <dbReference type="SMART" id="SM00849"/>
    </source>
</evidence>
<dbReference type="PANTHER" id="PTHR13754">
    <property type="entry name" value="METALLO-BETA-LACTAMASE SUPERFAMILY PROTEIN"/>
    <property type="match status" value="1"/>
</dbReference>
<dbReference type="GO" id="GO:0016740">
    <property type="term" value="F:transferase activity"/>
    <property type="evidence" value="ECO:0007669"/>
    <property type="project" value="TreeGrafter"/>
</dbReference>
<keyword evidence="3" id="KW-1185">Reference proteome</keyword>
<organism evidence="2 3">
    <name type="scientific">Anaerosphaera multitolerans</name>
    <dbReference type="NCBI Taxonomy" id="2487351"/>
    <lineage>
        <taxon>Bacteria</taxon>
        <taxon>Bacillati</taxon>
        <taxon>Bacillota</taxon>
        <taxon>Tissierellia</taxon>
        <taxon>Tissierellales</taxon>
        <taxon>Peptoniphilaceae</taxon>
        <taxon>Anaerosphaera</taxon>
    </lineage>
</organism>
<dbReference type="EMBL" id="RLIH01000011">
    <property type="protein sequence ID" value="RVU54383.1"/>
    <property type="molecule type" value="Genomic_DNA"/>
</dbReference>
<evidence type="ECO:0000313" key="2">
    <source>
        <dbReference type="EMBL" id="RVU54383.1"/>
    </source>
</evidence>
<dbReference type="InterPro" id="IPR001279">
    <property type="entry name" value="Metallo-B-lactamas"/>
</dbReference>
<dbReference type="InterPro" id="IPR036866">
    <property type="entry name" value="RibonucZ/Hydroxyglut_hydro"/>
</dbReference>
<feature type="domain" description="Metallo-beta-lactamase" evidence="1">
    <location>
        <begin position="20"/>
        <end position="239"/>
    </location>
</feature>
<comment type="caution">
    <text evidence="2">The sequence shown here is derived from an EMBL/GenBank/DDBJ whole genome shotgun (WGS) entry which is preliminary data.</text>
</comment>
<dbReference type="OrthoDB" id="9803916at2"/>
<dbReference type="Gene3D" id="3.60.15.10">
    <property type="entry name" value="Ribonuclease Z/Hydroxyacylglutathione hydrolase-like"/>
    <property type="match status" value="1"/>
</dbReference>